<sequence>METEAAPAPGRRHVTVRRALIGAVVGCAVLGGVLMVLPPGRQGPPPAPGPVARAATAVGTGTPASLPDLAALIGDREAHLRAHPGDVESWAVLGAAYVERGERTARPRYYPRAEKALRTSLRARPRGNAQALGGLARLAVARNDFRAARSWGEDAVAAAPRRWTVYPALIDAYRGLGDHKAARRARDRLVSLRSGSPVSARVGLVHRDDGRREDAAAALADSVARASTPSERAVRLLAVGELAWERGEPAESLRAYEAALRADSDEHAALAGQGRALAALGRVSEALRSYQSALAKRPLPQYALELGELYESLGMGGAARAQYDVLRERVRAEAAEGVNDELLLGRFEADHGDAATAVRRLRAEWRRHPSVAVADALGWALHRSGAHEEALGFAARATDKEHGGGVRSALYAYHRGAVERALGRTGAARRHLGEALRINPHFSPLLVPSARRALKELGEPEDGGLEEVGATDAEPEAEADDAQDAEASEASEASEDTEGAEEAGEADAEEAGSGAAGAGAAREDAPGSGGPAGTGATRPAGSSGGGADGASRGRAEARPRTGADADTDAGPVPEARPGGGSGGGAREGAGAGAEEAAPGRGAGAAPSPSGAERRPG</sequence>
<dbReference type="PANTHER" id="PTHR12558:SF13">
    <property type="entry name" value="CELL DIVISION CYCLE PROTEIN 27 HOMOLOG"/>
    <property type="match status" value="1"/>
</dbReference>
<dbReference type="InterPro" id="IPR019734">
    <property type="entry name" value="TPR_rpt"/>
</dbReference>
<keyword evidence="4" id="KW-1185">Reference proteome</keyword>
<keyword evidence="2" id="KW-0472">Membrane</keyword>
<keyword evidence="2" id="KW-0812">Transmembrane</keyword>
<gene>
    <name evidence="3" type="ORF">GCM10010515_75040</name>
</gene>
<feature type="transmembrane region" description="Helical" evidence="2">
    <location>
        <begin position="19"/>
        <end position="37"/>
    </location>
</feature>
<evidence type="ECO:0000313" key="4">
    <source>
        <dbReference type="Proteomes" id="UP000645555"/>
    </source>
</evidence>
<organism evidence="3 4">
    <name type="scientific">Streptomyces fructofermentans</name>
    <dbReference type="NCBI Taxonomy" id="152141"/>
    <lineage>
        <taxon>Bacteria</taxon>
        <taxon>Bacillati</taxon>
        <taxon>Actinomycetota</taxon>
        <taxon>Actinomycetes</taxon>
        <taxon>Kitasatosporales</taxon>
        <taxon>Streptomycetaceae</taxon>
        <taxon>Streptomyces</taxon>
    </lineage>
</organism>
<dbReference type="InterPro" id="IPR011990">
    <property type="entry name" value="TPR-like_helical_dom_sf"/>
</dbReference>
<feature type="compositionally biased region" description="Acidic residues" evidence="1">
    <location>
        <begin position="473"/>
        <end position="510"/>
    </location>
</feature>
<dbReference type="SMART" id="SM00028">
    <property type="entry name" value="TPR"/>
    <property type="match status" value="4"/>
</dbReference>
<dbReference type="Gene3D" id="1.25.40.10">
    <property type="entry name" value="Tetratricopeptide repeat domain"/>
    <property type="match status" value="3"/>
</dbReference>
<keyword evidence="2" id="KW-1133">Transmembrane helix</keyword>
<feature type="compositionally biased region" description="Low complexity" evidence="1">
    <location>
        <begin position="592"/>
        <end position="610"/>
    </location>
</feature>
<dbReference type="AlphaFoldDB" id="A0A918NUZ2"/>
<evidence type="ECO:0008006" key="5">
    <source>
        <dbReference type="Google" id="ProtNLM"/>
    </source>
</evidence>
<evidence type="ECO:0000313" key="3">
    <source>
        <dbReference type="EMBL" id="GGX97677.1"/>
    </source>
</evidence>
<comment type="caution">
    <text evidence="3">The sequence shown here is derived from an EMBL/GenBank/DDBJ whole genome shotgun (WGS) entry which is preliminary data.</text>
</comment>
<dbReference type="Pfam" id="PF13432">
    <property type="entry name" value="TPR_16"/>
    <property type="match status" value="2"/>
</dbReference>
<reference evidence="3" key="2">
    <citation type="submission" date="2020-09" db="EMBL/GenBank/DDBJ databases">
        <authorList>
            <person name="Sun Q."/>
            <person name="Ohkuma M."/>
        </authorList>
    </citation>
    <scope>NUCLEOTIDE SEQUENCE</scope>
    <source>
        <strain evidence="3">JCM 4956</strain>
    </source>
</reference>
<reference evidence="3" key="1">
    <citation type="journal article" date="2014" name="Int. J. Syst. Evol. Microbiol.">
        <title>Complete genome sequence of Corynebacterium casei LMG S-19264T (=DSM 44701T), isolated from a smear-ripened cheese.</title>
        <authorList>
            <consortium name="US DOE Joint Genome Institute (JGI-PGF)"/>
            <person name="Walter F."/>
            <person name="Albersmeier A."/>
            <person name="Kalinowski J."/>
            <person name="Ruckert C."/>
        </authorList>
    </citation>
    <scope>NUCLEOTIDE SEQUENCE</scope>
    <source>
        <strain evidence="3">JCM 4956</strain>
    </source>
</reference>
<evidence type="ECO:0000256" key="2">
    <source>
        <dbReference type="SAM" id="Phobius"/>
    </source>
</evidence>
<feature type="region of interest" description="Disordered" evidence="1">
    <location>
        <begin position="458"/>
        <end position="616"/>
    </location>
</feature>
<dbReference type="SUPFAM" id="SSF48452">
    <property type="entry name" value="TPR-like"/>
    <property type="match status" value="2"/>
</dbReference>
<protein>
    <recommendedName>
        <fullName evidence="5">Tetratricopeptide repeat protein</fullName>
    </recommendedName>
</protein>
<accession>A0A918NUZ2</accession>
<feature type="compositionally biased region" description="Basic and acidic residues" evidence="1">
    <location>
        <begin position="551"/>
        <end position="563"/>
    </location>
</feature>
<proteinExistence type="predicted"/>
<dbReference type="Proteomes" id="UP000645555">
    <property type="component" value="Unassembled WGS sequence"/>
</dbReference>
<evidence type="ECO:0000256" key="1">
    <source>
        <dbReference type="SAM" id="MobiDB-lite"/>
    </source>
</evidence>
<dbReference type="PANTHER" id="PTHR12558">
    <property type="entry name" value="CELL DIVISION CYCLE 16,23,27"/>
    <property type="match status" value="1"/>
</dbReference>
<feature type="compositionally biased region" description="Gly residues" evidence="1">
    <location>
        <begin position="577"/>
        <end position="591"/>
    </location>
</feature>
<name>A0A918NUZ2_9ACTN</name>
<dbReference type="EMBL" id="BMWD01000050">
    <property type="protein sequence ID" value="GGX97677.1"/>
    <property type="molecule type" value="Genomic_DNA"/>
</dbReference>